<accession>A0A9W2Y0N5</accession>
<organism evidence="4 5">
    <name type="scientific">Betta splendens</name>
    <name type="common">Siamese fighting fish</name>
    <dbReference type="NCBI Taxonomy" id="158456"/>
    <lineage>
        <taxon>Eukaryota</taxon>
        <taxon>Metazoa</taxon>
        <taxon>Chordata</taxon>
        <taxon>Craniata</taxon>
        <taxon>Vertebrata</taxon>
        <taxon>Euteleostomi</taxon>
        <taxon>Actinopterygii</taxon>
        <taxon>Neopterygii</taxon>
        <taxon>Teleostei</taxon>
        <taxon>Neoteleostei</taxon>
        <taxon>Acanthomorphata</taxon>
        <taxon>Anabantaria</taxon>
        <taxon>Anabantiformes</taxon>
        <taxon>Anabantoidei</taxon>
        <taxon>Osphronemidae</taxon>
        <taxon>Betta</taxon>
    </lineage>
</organism>
<evidence type="ECO:0000313" key="4">
    <source>
        <dbReference type="Proteomes" id="UP000515150"/>
    </source>
</evidence>
<proteinExistence type="predicted"/>
<reference evidence="5" key="1">
    <citation type="submission" date="2025-08" db="UniProtKB">
        <authorList>
            <consortium name="RefSeq"/>
        </authorList>
    </citation>
    <scope>IDENTIFICATION</scope>
</reference>
<dbReference type="AlphaFoldDB" id="A0A9W2Y0N5"/>
<sequence>MEPEHKAALRAHRSYLSGELLVSDTIVPFLYQEDVLTDSQVELIESQPTNRQKSLKLLDILPNRGPRAFSAFLRSLEDYSWVRDLLQQQTWTGFPGGRSSRTKFLDDVGQMLVHIPIRRPSGATPHRPSHTQNHSRTKPGCPGPPLTSVSPEGADLFDCRDVCRLPDSVLLRVPSDQELSRLASRLGSEWELVLMDLGLSTEALFRCRSDHPFSTHGAVLAGLVQWRRSEGREATVQRLMQSLEAADVHVSALTEILESRRRSGTSLVKSK</sequence>
<dbReference type="Gene3D" id="1.10.533.10">
    <property type="entry name" value="Death Domain, Fas"/>
    <property type="match status" value="2"/>
</dbReference>
<dbReference type="GO" id="GO:0042981">
    <property type="term" value="P:regulation of apoptotic process"/>
    <property type="evidence" value="ECO:0007669"/>
    <property type="project" value="InterPro"/>
</dbReference>
<feature type="compositionally biased region" description="Basic residues" evidence="1">
    <location>
        <begin position="127"/>
        <end position="137"/>
    </location>
</feature>
<dbReference type="RefSeq" id="XP_055367419.1">
    <property type="nucleotide sequence ID" value="XM_055511444.1"/>
</dbReference>
<feature type="domain" description="Death" evidence="2">
    <location>
        <begin position="175"/>
        <end position="247"/>
    </location>
</feature>
<dbReference type="OrthoDB" id="10031931at2759"/>
<gene>
    <name evidence="5" type="primary">cradd</name>
</gene>
<dbReference type="SMART" id="SM00114">
    <property type="entry name" value="CARD"/>
    <property type="match status" value="1"/>
</dbReference>
<dbReference type="PANTHER" id="PTHR15034:SF5">
    <property type="entry name" value="DEATH DOMAIN-CONTAINING PROTEIN CRADD"/>
    <property type="match status" value="1"/>
</dbReference>
<keyword evidence="4" id="KW-1185">Reference proteome</keyword>
<dbReference type="GO" id="GO:0002020">
    <property type="term" value="F:protease binding"/>
    <property type="evidence" value="ECO:0007669"/>
    <property type="project" value="InterPro"/>
</dbReference>
<evidence type="ECO:0000313" key="5">
    <source>
        <dbReference type="RefSeq" id="XP_055367419.1"/>
    </source>
</evidence>
<dbReference type="PROSITE" id="PS50209">
    <property type="entry name" value="CARD"/>
    <property type="match status" value="1"/>
</dbReference>
<dbReference type="PANTHER" id="PTHR15034">
    <property type="entry name" value="DEATH DOMAIN-CONTAINING PROTEIN CRADD"/>
    <property type="match status" value="1"/>
</dbReference>
<dbReference type="SUPFAM" id="SSF47986">
    <property type="entry name" value="DEATH domain"/>
    <property type="match status" value="2"/>
</dbReference>
<name>A0A9W2Y0N5_BETSP</name>
<protein>
    <submittedName>
        <fullName evidence="5">Death domain-containing protein CRADD isoform X1</fullName>
    </submittedName>
</protein>
<dbReference type="Pfam" id="PF00531">
    <property type="entry name" value="Death"/>
    <property type="match status" value="1"/>
</dbReference>
<evidence type="ECO:0000259" key="3">
    <source>
        <dbReference type="PROSITE" id="PS50209"/>
    </source>
</evidence>
<dbReference type="InterPro" id="IPR011029">
    <property type="entry name" value="DEATH-like_dom_sf"/>
</dbReference>
<dbReference type="GO" id="GO:0070513">
    <property type="term" value="F:death domain binding"/>
    <property type="evidence" value="ECO:0007669"/>
    <property type="project" value="InterPro"/>
</dbReference>
<evidence type="ECO:0000259" key="2">
    <source>
        <dbReference type="PROSITE" id="PS50017"/>
    </source>
</evidence>
<feature type="region of interest" description="Disordered" evidence="1">
    <location>
        <begin position="118"/>
        <end position="149"/>
    </location>
</feature>
<dbReference type="PROSITE" id="PS50017">
    <property type="entry name" value="DEATH_DOMAIN"/>
    <property type="match status" value="1"/>
</dbReference>
<dbReference type="CTD" id="8738"/>
<dbReference type="InterPro" id="IPR037939">
    <property type="entry name" value="CRADD"/>
</dbReference>
<dbReference type="Pfam" id="PF00619">
    <property type="entry name" value="CARD"/>
    <property type="match status" value="1"/>
</dbReference>
<feature type="domain" description="CARD" evidence="3">
    <location>
        <begin position="1"/>
        <end position="78"/>
    </location>
</feature>
<dbReference type="GeneID" id="114861961"/>
<dbReference type="InterPro" id="IPR001315">
    <property type="entry name" value="CARD"/>
</dbReference>
<dbReference type="InterPro" id="IPR000488">
    <property type="entry name" value="Death_dom"/>
</dbReference>
<dbReference type="GO" id="GO:0007165">
    <property type="term" value="P:signal transduction"/>
    <property type="evidence" value="ECO:0007669"/>
    <property type="project" value="InterPro"/>
</dbReference>
<evidence type="ECO:0000256" key="1">
    <source>
        <dbReference type="SAM" id="MobiDB-lite"/>
    </source>
</evidence>
<dbReference type="Proteomes" id="UP000515150">
    <property type="component" value="Chromosome 9"/>
</dbReference>